<dbReference type="PANTHER" id="PTHR44591">
    <property type="entry name" value="STRESS RESPONSE REGULATOR PROTEIN 1"/>
    <property type="match status" value="1"/>
</dbReference>
<feature type="domain" description="Response regulatory" evidence="3">
    <location>
        <begin position="12"/>
        <end position="128"/>
    </location>
</feature>
<dbReference type="Pfam" id="PF00072">
    <property type="entry name" value="Response_reg"/>
    <property type="match status" value="1"/>
</dbReference>
<feature type="modified residue" description="4-aspartylphosphate" evidence="2">
    <location>
        <position position="61"/>
    </location>
</feature>
<dbReference type="PROSITE" id="PS50110">
    <property type="entry name" value="RESPONSE_REGULATORY"/>
    <property type="match status" value="1"/>
</dbReference>
<evidence type="ECO:0000259" key="3">
    <source>
        <dbReference type="PROSITE" id="PS50110"/>
    </source>
</evidence>
<evidence type="ECO:0000313" key="4">
    <source>
        <dbReference type="EMBL" id="EDZ96654.1"/>
    </source>
</evidence>
<dbReference type="InterPro" id="IPR011006">
    <property type="entry name" value="CheY-like_superfamily"/>
</dbReference>
<dbReference type="GO" id="GO:0000160">
    <property type="term" value="P:phosphorelay signal transduction system"/>
    <property type="evidence" value="ECO:0007669"/>
    <property type="project" value="InterPro"/>
</dbReference>
<dbReference type="InterPro" id="IPR001789">
    <property type="entry name" value="Sig_transdc_resp-reg_receiver"/>
</dbReference>
<dbReference type="Proteomes" id="UP000004061">
    <property type="component" value="Unassembled WGS sequence"/>
</dbReference>
<keyword evidence="1 2" id="KW-0597">Phosphoprotein</keyword>
<dbReference type="Gene3D" id="3.40.50.2300">
    <property type="match status" value="1"/>
</dbReference>
<dbReference type="EMBL" id="ABYK01000003">
    <property type="protein sequence ID" value="EDZ96654.1"/>
    <property type="molecule type" value="Genomic_DNA"/>
</dbReference>
<sequence length="136" mass="15415">MNNVAVNQNKGDILIVDDKPENLQFLFTMLTENGYDVRRVINGKQAINVALFDPPDLILLDIMMPNLNGYEVCKILKEQPETQDIPIIFLSALKDVSEKVKGFNVGGVDYISKPLNYWKFWLGLKINLLLCAKSDN</sequence>
<gene>
    <name evidence="4" type="ORF">AmaxDRAFT_0577</name>
</gene>
<dbReference type="AlphaFoldDB" id="B5VVN6"/>
<organism evidence="4 5">
    <name type="scientific">Limnospira maxima CS-328</name>
    <dbReference type="NCBI Taxonomy" id="513049"/>
    <lineage>
        <taxon>Bacteria</taxon>
        <taxon>Bacillati</taxon>
        <taxon>Cyanobacteriota</taxon>
        <taxon>Cyanophyceae</taxon>
        <taxon>Oscillatoriophycideae</taxon>
        <taxon>Oscillatoriales</taxon>
        <taxon>Sirenicapillariaceae</taxon>
        <taxon>Limnospira</taxon>
    </lineage>
</organism>
<dbReference type="PANTHER" id="PTHR44591:SF3">
    <property type="entry name" value="RESPONSE REGULATORY DOMAIN-CONTAINING PROTEIN"/>
    <property type="match status" value="1"/>
</dbReference>
<evidence type="ECO:0000256" key="1">
    <source>
        <dbReference type="ARBA" id="ARBA00022553"/>
    </source>
</evidence>
<keyword evidence="5" id="KW-1185">Reference proteome</keyword>
<dbReference type="InterPro" id="IPR050595">
    <property type="entry name" value="Bact_response_regulator"/>
</dbReference>
<evidence type="ECO:0000313" key="5">
    <source>
        <dbReference type="Proteomes" id="UP000004061"/>
    </source>
</evidence>
<protein>
    <submittedName>
        <fullName evidence="4">Response regulator receiver protein</fullName>
    </submittedName>
</protein>
<dbReference type="SUPFAM" id="SSF52172">
    <property type="entry name" value="CheY-like"/>
    <property type="match status" value="1"/>
</dbReference>
<dbReference type="CDD" id="cd19920">
    <property type="entry name" value="REC_PA4781-like"/>
    <property type="match status" value="1"/>
</dbReference>
<name>B5VVN6_LIMMA</name>
<reference evidence="4 5" key="1">
    <citation type="journal article" date="2011" name="Appl. Environ. Microbiol.">
        <title>Contribution of a Sodium Ion Gradient to Energy Conservation during Fermentation in the Cyanobacterium Arthrospira (Spirulina) maxima CS-328.</title>
        <authorList>
            <person name="Carrieri D."/>
            <person name="Ananyev G."/>
            <person name="Lenz O."/>
            <person name="Bryant D.A."/>
            <person name="Dismukes G.C."/>
        </authorList>
    </citation>
    <scope>NUCLEOTIDE SEQUENCE [LARGE SCALE GENOMIC DNA]</scope>
    <source>
        <strain evidence="4 5">CS-328</strain>
    </source>
</reference>
<evidence type="ECO:0000256" key="2">
    <source>
        <dbReference type="PROSITE-ProRule" id="PRU00169"/>
    </source>
</evidence>
<accession>B5VVN6</accession>
<proteinExistence type="predicted"/>
<comment type="caution">
    <text evidence="4">The sequence shown here is derived from an EMBL/GenBank/DDBJ whole genome shotgun (WGS) entry which is preliminary data.</text>
</comment>
<dbReference type="SMART" id="SM00448">
    <property type="entry name" value="REC"/>
    <property type="match status" value="1"/>
</dbReference>